<feature type="region of interest" description="Disordered" evidence="2">
    <location>
        <begin position="487"/>
        <end position="527"/>
    </location>
</feature>
<keyword evidence="1" id="KW-0175">Coiled coil</keyword>
<organism evidence="3 4">
    <name type="scientific">Pleurotus eryngii</name>
    <name type="common">Boletus of the steppes</name>
    <dbReference type="NCBI Taxonomy" id="5323"/>
    <lineage>
        <taxon>Eukaryota</taxon>
        <taxon>Fungi</taxon>
        <taxon>Dikarya</taxon>
        <taxon>Basidiomycota</taxon>
        <taxon>Agaricomycotina</taxon>
        <taxon>Agaricomycetes</taxon>
        <taxon>Agaricomycetidae</taxon>
        <taxon>Agaricales</taxon>
        <taxon>Pleurotineae</taxon>
        <taxon>Pleurotaceae</taxon>
        <taxon>Pleurotus</taxon>
    </lineage>
</organism>
<evidence type="ECO:0000256" key="1">
    <source>
        <dbReference type="SAM" id="Coils"/>
    </source>
</evidence>
<dbReference type="AlphaFoldDB" id="A0A9P5ZM74"/>
<feature type="region of interest" description="Disordered" evidence="2">
    <location>
        <begin position="257"/>
        <end position="330"/>
    </location>
</feature>
<comment type="caution">
    <text evidence="3">The sequence shown here is derived from an EMBL/GenBank/DDBJ whole genome shotgun (WGS) entry which is preliminary data.</text>
</comment>
<dbReference type="EMBL" id="MU154650">
    <property type="protein sequence ID" value="KAF9490091.1"/>
    <property type="molecule type" value="Genomic_DNA"/>
</dbReference>
<feature type="compositionally biased region" description="Basic and acidic residues" evidence="2">
    <location>
        <begin position="147"/>
        <end position="163"/>
    </location>
</feature>
<evidence type="ECO:0000256" key="2">
    <source>
        <dbReference type="SAM" id="MobiDB-lite"/>
    </source>
</evidence>
<feature type="coiled-coil region" evidence="1">
    <location>
        <begin position="346"/>
        <end position="373"/>
    </location>
</feature>
<proteinExistence type="predicted"/>
<dbReference type="Proteomes" id="UP000807025">
    <property type="component" value="Unassembled WGS sequence"/>
</dbReference>
<protein>
    <submittedName>
        <fullName evidence="3">Uncharacterized protein</fullName>
    </submittedName>
</protein>
<accession>A0A9P5ZM74</accession>
<reference evidence="3" key="1">
    <citation type="submission" date="2020-11" db="EMBL/GenBank/DDBJ databases">
        <authorList>
            <consortium name="DOE Joint Genome Institute"/>
            <person name="Ahrendt S."/>
            <person name="Riley R."/>
            <person name="Andreopoulos W."/>
            <person name="Labutti K."/>
            <person name="Pangilinan J."/>
            <person name="Ruiz-Duenas F.J."/>
            <person name="Barrasa J.M."/>
            <person name="Sanchez-Garcia M."/>
            <person name="Camarero S."/>
            <person name="Miyauchi S."/>
            <person name="Serrano A."/>
            <person name="Linde D."/>
            <person name="Babiker R."/>
            <person name="Drula E."/>
            <person name="Ayuso-Fernandez I."/>
            <person name="Pacheco R."/>
            <person name="Padilla G."/>
            <person name="Ferreira P."/>
            <person name="Barriuso J."/>
            <person name="Kellner H."/>
            <person name="Castanera R."/>
            <person name="Alfaro M."/>
            <person name="Ramirez L."/>
            <person name="Pisabarro A.G."/>
            <person name="Kuo A."/>
            <person name="Tritt A."/>
            <person name="Lipzen A."/>
            <person name="He G."/>
            <person name="Yan M."/>
            <person name="Ng V."/>
            <person name="Cullen D."/>
            <person name="Martin F."/>
            <person name="Rosso M.-N."/>
            <person name="Henrissat B."/>
            <person name="Hibbett D."/>
            <person name="Martinez A.T."/>
            <person name="Grigoriev I.V."/>
        </authorList>
    </citation>
    <scope>NUCLEOTIDE SEQUENCE</scope>
    <source>
        <strain evidence="3">ATCC 90797</strain>
    </source>
</reference>
<feature type="compositionally biased region" description="Basic and acidic residues" evidence="2">
    <location>
        <begin position="105"/>
        <end position="118"/>
    </location>
</feature>
<gene>
    <name evidence="3" type="ORF">BDN71DRAFT_1434931</name>
</gene>
<evidence type="ECO:0000313" key="3">
    <source>
        <dbReference type="EMBL" id="KAF9490091.1"/>
    </source>
</evidence>
<sequence>MSAIIAYNISSQQAVTTTFTELQQQLLAQYAFTKRASNRKFKQEIEAKWLITQTLSTLKEKTDELVREFFDNLRTKTACAVAEAAQELQKRQQSEGGRADQSGVESRKKGEWVAKAEDAMEVDGTGPSGMPKAPAPKEKVATPPKRHNVEDHEERKAIREHGKVQSKPRGPQRSPTVDEEEMKVVKEEEFDALIRPRIKTLDEAMRRRMEKGKGKATDLAASGVGKATDEITVHKVVAPKRHATAKSKLMVGLETDEAGKAARPVAGPSKPCQRPEPSSDEGEEFPEPSDNDDESDAKPRKGSMALPKVEIVERNMRGTTHLPSLGPTNVHEGGCPIQMEEVAPVLAEWQAFMQETNRQMDDLARQIGDLGREVNRRLESNSNKLDSMDRGLKLVLDVLGRNGLADTEGSVEQRSEPAYQAVGSTYKRTLLPTASSVPALSQTRAVSEDVNMDLASLPAAAAPIVTVQEPTPRSNTALANLSHALAQLQVPPPRMTRAQSATPTEPLRRSTCLTSQTPAPDDSKVAK</sequence>
<feature type="region of interest" description="Disordered" evidence="2">
    <location>
        <begin position="89"/>
        <end position="182"/>
    </location>
</feature>
<keyword evidence="4" id="KW-1185">Reference proteome</keyword>
<evidence type="ECO:0000313" key="4">
    <source>
        <dbReference type="Proteomes" id="UP000807025"/>
    </source>
</evidence>
<feature type="compositionally biased region" description="Acidic residues" evidence="2">
    <location>
        <begin position="278"/>
        <end position="295"/>
    </location>
</feature>
<name>A0A9P5ZM74_PLEER</name>